<comment type="caution">
    <text evidence="4">The sequence shown here is derived from an EMBL/GenBank/DDBJ whole genome shotgun (WGS) entry which is preliminary data.</text>
</comment>
<keyword evidence="2" id="KW-0998">Cell outer membrane</keyword>
<evidence type="ECO:0000313" key="5">
    <source>
        <dbReference type="Proteomes" id="UP000078228"/>
    </source>
</evidence>
<comment type="similarity">
    <text evidence="1 2">Belongs to the calycin superfamily. Lipocalin family.</text>
</comment>
<dbReference type="SUPFAM" id="SSF50814">
    <property type="entry name" value="Lipocalins"/>
    <property type="match status" value="1"/>
</dbReference>
<evidence type="ECO:0000259" key="3">
    <source>
        <dbReference type="Pfam" id="PF08212"/>
    </source>
</evidence>
<dbReference type="CDD" id="cd19438">
    <property type="entry name" value="lipocalin_Blc-like"/>
    <property type="match status" value="1"/>
</dbReference>
<dbReference type="PANTHER" id="PTHR10612">
    <property type="entry name" value="APOLIPOPROTEIN D"/>
    <property type="match status" value="1"/>
</dbReference>
<dbReference type="Pfam" id="PF08212">
    <property type="entry name" value="Lipocalin_2"/>
    <property type="match status" value="1"/>
</dbReference>
<comment type="function">
    <text evidence="2">Involved in the storage or transport of lipids necessary for membrane maintenance under stressful conditions. Displays a binding preference for lysophospholipids.</text>
</comment>
<dbReference type="Proteomes" id="UP000078228">
    <property type="component" value="Unassembled WGS sequence"/>
</dbReference>
<comment type="subunit">
    <text evidence="2">Homodimer.</text>
</comment>
<dbReference type="InterPro" id="IPR002446">
    <property type="entry name" value="Lipocalin_bac"/>
</dbReference>
<organism evidence="4 5">
    <name type="scientific">Moraxella catarrhalis</name>
    <name type="common">Branhamella catarrhalis</name>
    <dbReference type="NCBI Taxonomy" id="480"/>
    <lineage>
        <taxon>Bacteria</taxon>
        <taxon>Pseudomonadati</taxon>
        <taxon>Pseudomonadota</taxon>
        <taxon>Gammaproteobacteria</taxon>
        <taxon>Moraxellales</taxon>
        <taxon>Moraxellaceae</taxon>
        <taxon>Moraxella</taxon>
    </lineage>
</organism>
<keyword evidence="5" id="KW-1185">Reference proteome</keyword>
<dbReference type="PIRSF" id="PIRSF036893">
    <property type="entry name" value="Lipocalin_ApoD"/>
    <property type="match status" value="1"/>
</dbReference>
<reference evidence="4 5" key="1">
    <citation type="journal article" date="2016" name="Genome Biol. Evol.">
        <title>Comparative Genomic Analyses of the Moraxella catarrhalis Serosensitive and Seroresistant Lineages Demonstrate Their Independent Evolution.</title>
        <authorList>
            <person name="Earl J.P."/>
            <person name="de Vries S.P."/>
            <person name="Ahmed A."/>
            <person name="Powell E."/>
            <person name="Schultz M.P."/>
            <person name="Hermans P.W."/>
            <person name="Hill D.J."/>
            <person name="Zhou Z."/>
            <person name="Constantinidou C.I."/>
            <person name="Hu F.Z."/>
            <person name="Bootsma H.J."/>
            <person name="Ehrlich G.D."/>
        </authorList>
    </citation>
    <scope>NUCLEOTIDE SEQUENCE [LARGE SCALE GENOMIC DNA]</scope>
    <source>
        <strain evidence="4 5">Z7542</strain>
    </source>
</reference>
<dbReference type="GO" id="GO:0009279">
    <property type="term" value="C:cell outer membrane"/>
    <property type="evidence" value="ECO:0007669"/>
    <property type="project" value="UniProtKB-SubCell"/>
</dbReference>
<feature type="domain" description="Lipocalin/cytosolic fatty-acid binding" evidence="3">
    <location>
        <begin position="39"/>
        <end position="186"/>
    </location>
</feature>
<feature type="signal peptide" evidence="2">
    <location>
        <begin position="1"/>
        <end position="22"/>
    </location>
</feature>
<dbReference type="OrthoDB" id="9793905at2"/>
<dbReference type="InterPro" id="IPR012674">
    <property type="entry name" value="Calycin"/>
</dbReference>
<evidence type="ECO:0000256" key="2">
    <source>
        <dbReference type="PIRNR" id="PIRNR036893"/>
    </source>
</evidence>
<dbReference type="InterPro" id="IPR047202">
    <property type="entry name" value="Lipocalin_Blc-like_dom"/>
</dbReference>
<dbReference type="GO" id="GO:0008289">
    <property type="term" value="F:lipid binding"/>
    <property type="evidence" value="ECO:0007669"/>
    <property type="project" value="UniProtKB-UniRule"/>
</dbReference>
<dbReference type="PROSITE" id="PS51257">
    <property type="entry name" value="PROKAR_LIPOPROTEIN"/>
    <property type="match status" value="1"/>
</dbReference>
<comment type="subcellular location">
    <subcellularLocation>
        <location evidence="2">Cell outer membrane</location>
    </subcellularLocation>
</comment>
<keyword evidence="2" id="KW-0732">Signal</keyword>
<dbReference type="RefSeq" id="WP_064611487.1">
    <property type="nucleotide sequence ID" value="NZ_LXHB01000099.1"/>
</dbReference>
<keyword evidence="2" id="KW-0472">Membrane</keyword>
<accession>A0A198UIR2</accession>
<evidence type="ECO:0000313" key="4">
    <source>
        <dbReference type="EMBL" id="OAU96338.1"/>
    </source>
</evidence>
<dbReference type="GO" id="GO:0006950">
    <property type="term" value="P:response to stress"/>
    <property type="evidence" value="ECO:0007669"/>
    <property type="project" value="UniProtKB-ARBA"/>
</dbReference>
<sequence>MRLKTSLILVLAIVTVGVSACATTASQSAQTPQTVDHVRLDDYLGTWYEIGRLPMSFQNKCTHNVTANYTLKDNGKIKVLNTCQTKDGQMSADGEAYPIDDTNAKLKVSFLPSFLKKLPIGQADYWVLATTEDGQNYTSALVGTPDRKYLWVLSRTPSLDERIYQNYLDIARQNGYDLSAFSKTPQK</sequence>
<feature type="chain" id="PRO_5013437730" description="Outer membrane lipoprotein Blc" evidence="2">
    <location>
        <begin position="23"/>
        <end position="187"/>
    </location>
</feature>
<dbReference type="PANTHER" id="PTHR10612:SF34">
    <property type="entry name" value="APOLIPOPROTEIN D"/>
    <property type="match status" value="1"/>
</dbReference>
<keyword evidence="2 4" id="KW-0449">Lipoprotein</keyword>
<protein>
    <recommendedName>
        <fullName evidence="2">Outer membrane lipoprotein Blc</fullName>
    </recommendedName>
</protein>
<evidence type="ECO:0000256" key="1">
    <source>
        <dbReference type="ARBA" id="ARBA00006889"/>
    </source>
</evidence>
<dbReference type="EMBL" id="LXHC01000019">
    <property type="protein sequence ID" value="OAU96338.1"/>
    <property type="molecule type" value="Genomic_DNA"/>
</dbReference>
<dbReference type="PRINTS" id="PR01171">
    <property type="entry name" value="BCTLIPOCALIN"/>
</dbReference>
<dbReference type="Gene3D" id="2.40.128.20">
    <property type="match status" value="1"/>
</dbReference>
<dbReference type="InterPro" id="IPR022271">
    <property type="entry name" value="Lipocalin_ApoD"/>
</dbReference>
<keyword evidence="2" id="KW-0446">Lipid-binding</keyword>
<dbReference type="InterPro" id="IPR000566">
    <property type="entry name" value="Lipocln_cytosolic_FA-bd_dom"/>
</dbReference>
<gene>
    <name evidence="4" type="ORF">AO384_1026</name>
</gene>
<dbReference type="PATRIC" id="fig|480.237.peg.1927"/>
<name>A0A198UIR2_MORCA</name>
<dbReference type="AlphaFoldDB" id="A0A198UIR2"/>
<proteinExistence type="inferred from homology"/>